<name>A0A9W9QLE7_PENBR</name>
<dbReference type="EMBL" id="JAPZBR010000008">
    <property type="protein sequence ID" value="KAJ5340187.1"/>
    <property type="molecule type" value="Genomic_DNA"/>
</dbReference>
<gene>
    <name evidence="1" type="ORF">N7541_009311</name>
</gene>
<evidence type="ECO:0000313" key="1">
    <source>
        <dbReference type="EMBL" id="KAJ5340187.1"/>
    </source>
</evidence>
<protein>
    <submittedName>
        <fullName evidence="1">Histone deacetylase RpdA</fullName>
    </submittedName>
</protein>
<reference evidence="1" key="2">
    <citation type="journal article" date="2023" name="IMA Fungus">
        <title>Comparative genomic study of the Penicillium genus elucidates a diverse pangenome and 15 lateral gene transfer events.</title>
        <authorList>
            <person name="Petersen C."/>
            <person name="Sorensen T."/>
            <person name="Nielsen M.R."/>
            <person name="Sondergaard T.E."/>
            <person name="Sorensen J.L."/>
            <person name="Fitzpatrick D.A."/>
            <person name="Frisvad J.C."/>
            <person name="Nielsen K.L."/>
        </authorList>
    </citation>
    <scope>NUCLEOTIDE SEQUENCE</scope>
    <source>
        <strain evidence="1">IBT 35675</strain>
    </source>
</reference>
<evidence type="ECO:0000313" key="2">
    <source>
        <dbReference type="Proteomes" id="UP001148299"/>
    </source>
</evidence>
<sequence length="75" mass="8880">MDNANIQEYLDKIRNKVVENFKRTTFAPLFGSQDRCTTASYLEWHGGEADRFLDDLDENENKDMRATQRRLNKHT</sequence>
<organism evidence="1 2">
    <name type="scientific">Penicillium brevicompactum</name>
    <dbReference type="NCBI Taxonomy" id="5074"/>
    <lineage>
        <taxon>Eukaryota</taxon>
        <taxon>Fungi</taxon>
        <taxon>Dikarya</taxon>
        <taxon>Ascomycota</taxon>
        <taxon>Pezizomycotina</taxon>
        <taxon>Eurotiomycetes</taxon>
        <taxon>Eurotiomycetidae</taxon>
        <taxon>Eurotiales</taxon>
        <taxon>Aspergillaceae</taxon>
        <taxon>Penicillium</taxon>
    </lineage>
</organism>
<dbReference type="AlphaFoldDB" id="A0A9W9QLE7"/>
<dbReference type="Proteomes" id="UP001148299">
    <property type="component" value="Unassembled WGS sequence"/>
</dbReference>
<proteinExistence type="predicted"/>
<keyword evidence="2" id="KW-1185">Reference proteome</keyword>
<comment type="caution">
    <text evidence="1">The sequence shown here is derived from an EMBL/GenBank/DDBJ whole genome shotgun (WGS) entry which is preliminary data.</text>
</comment>
<reference evidence="1" key="1">
    <citation type="submission" date="2022-12" db="EMBL/GenBank/DDBJ databases">
        <authorList>
            <person name="Petersen C."/>
        </authorList>
    </citation>
    <scope>NUCLEOTIDE SEQUENCE</scope>
    <source>
        <strain evidence="1">IBT 35675</strain>
    </source>
</reference>
<accession>A0A9W9QLE7</accession>